<dbReference type="Pfam" id="PF03480">
    <property type="entry name" value="DctP"/>
    <property type="match status" value="1"/>
</dbReference>
<dbReference type="EMBL" id="FOYO01000001">
    <property type="protein sequence ID" value="SFR32509.1"/>
    <property type="molecule type" value="Genomic_DNA"/>
</dbReference>
<dbReference type="InterPro" id="IPR018389">
    <property type="entry name" value="DctP_fam"/>
</dbReference>
<keyword evidence="6" id="KW-1185">Reference proteome</keyword>
<keyword evidence="3" id="KW-0574">Periplasm</keyword>
<dbReference type="PANTHER" id="PTHR33376">
    <property type="match status" value="1"/>
</dbReference>
<dbReference type="GO" id="GO:0042597">
    <property type="term" value="C:periplasmic space"/>
    <property type="evidence" value="ECO:0007669"/>
    <property type="project" value="UniProtKB-SubCell"/>
</dbReference>
<feature type="signal peptide" evidence="4">
    <location>
        <begin position="1"/>
        <end position="23"/>
    </location>
</feature>
<dbReference type="NCBIfam" id="NF037995">
    <property type="entry name" value="TRAP_S1"/>
    <property type="match status" value="1"/>
</dbReference>
<evidence type="ECO:0000313" key="6">
    <source>
        <dbReference type="Proteomes" id="UP000199658"/>
    </source>
</evidence>
<organism evidence="5 6">
    <name type="scientific">Litoreibacter janthinus</name>
    <dbReference type="NCBI Taxonomy" id="670154"/>
    <lineage>
        <taxon>Bacteria</taxon>
        <taxon>Pseudomonadati</taxon>
        <taxon>Pseudomonadota</taxon>
        <taxon>Alphaproteobacteria</taxon>
        <taxon>Rhodobacterales</taxon>
        <taxon>Roseobacteraceae</taxon>
        <taxon>Litoreibacter</taxon>
    </lineage>
</organism>
<evidence type="ECO:0000256" key="3">
    <source>
        <dbReference type="ARBA" id="ARBA00022764"/>
    </source>
</evidence>
<protein>
    <submittedName>
        <fullName evidence="5">TRAP-type C4-dicarboxylate transport system, substrate-binding protein</fullName>
    </submittedName>
</protein>
<accession>A0A1I6FRE1</accession>
<gene>
    <name evidence="5" type="ORF">SAMN04488002_0146</name>
</gene>
<evidence type="ECO:0000256" key="1">
    <source>
        <dbReference type="ARBA" id="ARBA00004418"/>
    </source>
</evidence>
<dbReference type="AlphaFoldDB" id="A0A1I6FRE1"/>
<keyword evidence="2 4" id="KW-0732">Signal</keyword>
<evidence type="ECO:0000256" key="2">
    <source>
        <dbReference type="ARBA" id="ARBA00022729"/>
    </source>
</evidence>
<dbReference type="Proteomes" id="UP000199658">
    <property type="component" value="Unassembled WGS sequence"/>
</dbReference>
<sequence length="323" mass="34084">MTTIKTLLATSVATAAMAGTASAENWDMPMAYPANNYHTENAQIFVDEVRECSGGELDITIHAGGSLFKGDEIKRAVQVGEAQIGERLLSAHANENAVFGYDSVPFLATSFEASDALRDAARPTLNALLNEQNMTLLYSVPWPPQGLYFAQEVNAISDAAGLKFRAYNAATARVAELGGMVPTQIEAAELKQALATGVVQAFISSGSTGVDEKVWEDLTNFYDAKAWLPRNSIFVNSDAFDALPQASKDCLTSKSADAEARGSAKAAELAGGFLKTLADNGLTVSEPSEQLAADLAAIGDTMANEWLEQAGDAGAAIVSAYKK</sequence>
<name>A0A1I6FRE1_9RHOB</name>
<evidence type="ECO:0000256" key="4">
    <source>
        <dbReference type="SAM" id="SignalP"/>
    </source>
</evidence>
<dbReference type="Gene3D" id="3.40.190.170">
    <property type="entry name" value="Bacterial extracellular solute-binding protein, family 7"/>
    <property type="match status" value="1"/>
</dbReference>
<proteinExistence type="predicted"/>
<dbReference type="OrthoDB" id="9783941at2"/>
<dbReference type="STRING" id="670154.SAMN04488002_0146"/>
<evidence type="ECO:0000313" key="5">
    <source>
        <dbReference type="EMBL" id="SFR32509.1"/>
    </source>
</evidence>
<dbReference type="InterPro" id="IPR038404">
    <property type="entry name" value="TRAP_DctP_sf"/>
</dbReference>
<dbReference type="PANTHER" id="PTHR33376:SF4">
    <property type="entry name" value="SIALIC ACID-BINDING PERIPLASMIC PROTEIN SIAP"/>
    <property type="match status" value="1"/>
</dbReference>
<feature type="chain" id="PRO_5011699680" evidence="4">
    <location>
        <begin position="24"/>
        <end position="323"/>
    </location>
</feature>
<dbReference type="RefSeq" id="WP_090211223.1">
    <property type="nucleotide sequence ID" value="NZ_FOYO01000001.1"/>
</dbReference>
<comment type="subcellular location">
    <subcellularLocation>
        <location evidence="1">Periplasm</location>
    </subcellularLocation>
</comment>
<reference evidence="6" key="1">
    <citation type="submission" date="2016-10" db="EMBL/GenBank/DDBJ databases">
        <authorList>
            <person name="Varghese N."/>
            <person name="Submissions S."/>
        </authorList>
    </citation>
    <scope>NUCLEOTIDE SEQUENCE [LARGE SCALE GENOMIC DNA]</scope>
    <source>
        <strain evidence="6">DSM 26921</strain>
    </source>
</reference>
<dbReference type="CDD" id="cd13602">
    <property type="entry name" value="PBP2_TRAP_BpDctp6_7"/>
    <property type="match status" value="1"/>
</dbReference>
<dbReference type="GO" id="GO:0055085">
    <property type="term" value="P:transmembrane transport"/>
    <property type="evidence" value="ECO:0007669"/>
    <property type="project" value="InterPro"/>
</dbReference>